<proteinExistence type="predicted"/>
<dbReference type="KEGG" id="hba:Hbal_2705"/>
<gene>
    <name evidence="1" type="ordered locus">Hbal_2705</name>
</gene>
<keyword evidence="2" id="KW-1185">Reference proteome</keyword>
<protein>
    <submittedName>
        <fullName evidence="1">Uncharacterized protein</fullName>
    </submittedName>
</protein>
<evidence type="ECO:0000313" key="1">
    <source>
        <dbReference type="EMBL" id="ACT60379.1"/>
    </source>
</evidence>
<accession>C6XPW4</accession>
<dbReference type="STRING" id="582402.Hbal_2705"/>
<organism evidence="1 2">
    <name type="scientific">Hirschia baltica (strain ATCC 49814 / DSM 5838 / IFAM 1418)</name>
    <dbReference type="NCBI Taxonomy" id="582402"/>
    <lineage>
        <taxon>Bacteria</taxon>
        <taxon>Pseudomonadati</taxon>
        <taxon>Pseudomonadota</taxon>
        <taxon>Alphaproteobacteria</taxon>
        <taxon>Hyphomonadales</taxon>
        <taxon>Hyphomonadaceae</taxon>
        <taxon>Hirschia</taxon>
    </lineage>
</organism>
<dbReference type="Proteomes" id="UP000002745">
    <property type="component" value="Chromosome"/>
</dbReference>
<dbReference type="AlphaFoldDB" id="C6XPW4"/>
<name>C6XPW4_HIRBI</name>
<reference evidence="2" key="1">
    <citation type="journal article" date="2011" name="J. Bacteriol.">
        <title>Genome sequences of eight morphologically diverse alphaproteobacteria.</title>
        <authorList>
            <consortium name="US DOE Joint Genome Institute"/>
            <person name="Brown P.J."/>
            <person name="Kysela D.T."/>
            <person name="Buechlein A."/>
            <person name="Hemmerich C."/>
            <person name="Brun Y.V."/>
        </authorList>
    </citation>
    <scope>NUCLEOTIDE SEQUENCE [LARGE SCALE GENOMIC DNA]</scope>
    <source>
        <strain evidence="2">ATCC 49814 / DSM 5838 / IFAM 1418</strain>
    </source>
</reference>
<evidence type="ECO:0000313" key="2">
    <source>
        <dbReference type="Proteomes" id="UP000002745"/>
    </source>
</evidence>
<dbReference type="EMBL" id="CP001678">
    <property type="protein sequence ID" value="ACT60379.1"/>
    <property type="molecule type" value="Genomic_DNA"/>
</dbReference>
<sequence length="53" mass="5803">MVMKIIRKDNAQKNLQENASLNTYAANQLILGPPDILRPGVQATPKTKLLGQS</sequence>
<dbReference type="RefSeq" id="WP_015828529.1">
    <property type="nucleotide sequence ID" value="NC_012982.1"/>
</dbReference>
<dbReference type="HOGENOM" id="CLU_3062298_0_0_5"/>